<dbReference type="InterPro" id="IPR009056">
    <property type="entry name" value="Cyt_c-like_dom"/>
</dbReference>
<keyword evidence="5 8" id="KW-0479">Metal-binding</keyword>
<evidence type="ECO:0000256" key="2">
    <source>
        <dbReference type="ARBA" id="ARBA00006488"/>
    </source>
</evidence>
<keyword evidence="4 8" id="KW-0349">Heme</keyword>
<dbReference type="PRINTS" id="PR00604">
    <property type="entry name" value="CYTCHRMECIAB"/>
</dbReference>
<keyword evidence="6 10" id="KW-0249">Electron transport</keyword>
<evidence type="ECO:0000256" key="4">
    <source>
        <dbReference type="ARBA" id="ARBA00022617"/>
    </source>
</evidence>
<dbReference type="InParanoid" id="A0A0V0Q962"/>
<dbReference type="OrthoDB" id="6408568at2759"/>
<name>A0A0V0Q962_PSEPJ</name>
<dbReference type="GO" id="GO:0005758">
    <property type="term" value="C:mitochondrial intermembrane space"/>
    <property type="evidence" value="ECO:0007669"/>
    <property type="project" value="UniProtKB-SubCell"/>
</dbReference>
<feature type="domain" description="Cytochrome c" evidence="11">
    <location>
        <begin position="18"/>
        <end position="117"/>
    </location>
</feature>
<dbReference type="PANTHER" id="PTHR11961">
    <property type="entry name" value="CYTOCHROME C"/>
    <property type="match status" value="1"/>
</dbReference>
<keyword evidence="10" id="KW-0496">Mitochondrion</keyword>
<comment type="similarity">
    <text evidence="2 9">Belongs to the cytochrome c family.</text>
</comment>
<dbReference type="SUPFAM" id="SSF46626">
    <property type="entry name" value="Cytochrome c"/>
    <property type="match status" value="1"/>
</dbReference>
<evidence type="ECO:0000313" key="12">
    <source>
        <dbReference type="EMBL" id="KRW98705.1"/>
    </source>
</evidence>
<reference evidence="12 13" key="1">
    <citation type="journal article" date="2015" name="Sci. Rep.">
        <title>Genome of the facultative scuticociliatosis pathogen Pseudocohnilembus persalinus provides insight into its virulence through horizontal gene transfer.</title>
        <authorList>
            <person name="Xiong J."/>
            <person name="Wang G."/>
            <person name="Cheng J."/>
            <person name="Tian M."/>
            <person name="Pan X."/>
            <person name="Warren A."/>
            <person name="Jiang C."/>
            <person name="Yuan D."/>
            <person name="Miao W."/>
        </authorList>
    </citation>
    <scope>NUCLEOTIDE SEQUENCE [LARGE SCALE GENOMIC DNA]</scope>
    <source>
        <strain evidence="12">36N120E</strain>
    </source>
</reference>
<evidence type="ECO:0000256" key="10">
    <source>
        <dbReference type="RuleBase" id="RU004427"/>
    </source>
</evidence>
<evidence type="ECO:0000256" key="1">
    <source>
        <dbReference type="ARBA" id="ARBA00004569"/>
    </source>
</evidence>
<evidence type="ECO:0000313" key="13">
    <source>
        <dbReference type="Proteomes" id="UP000054937"/>
    </source>
</evidence>
<dbReference type="PROSITE" id="PS51007">
    <property type="entry name" value="CYTC"/>
    <property type="match status" value="1"/>
</dbReference>
<dbReference type="AlphaFoldDB" id="A0A0V0Q962"/>
<evidence type="ECO:0000256" key="6">
    <source>
        <dbReference type="ARBA" id="ARBA00022982"/>
    </source>
</evidence>
<comment type="subcellular location">
    <subcellularLocation>
        <location evidence="1">Mitochondrion intermembrane space</location>
    </subcellularLocation>
</comment>
<dbReference type="GO" id="GO:0046872">
    <property type="term" value="F:metal ion binding"/>
    <property type="evidence" value="ECO:0007669"/>
    <property type="project" value="UniProtKB-KW"/>
</dbReference>
<keyword evidence="13" id="KW-1185">Reference proteome</keyword>
<dbReference type="EMBL" id="LDAU01000232">
    <property type="protein sequence ID" value="KRW98705.1"/>
    <property type="molecule type" value="Genomic_DNA"/>
</dbReference>
<dbReference type="GO" id="GO:0020037">
    <property type="term" value="F:heme binding"/>
    <property type="evidence" value="ECO:0007669"/>
    <property type="project" value="InterPro"/>
</dbReference>
<dbReference type="FunCoup" id="A0A0V0Q962">
    <property type="interactions" value="164"/>
</dbReference>
<dbReference type="Proteomes" id="UP000054937">
    <property type="component" value="Unassembled WGS sequence"/>
</dbReference>
<dbReference type="InterPro" id="IPR002327">
    <property type="entry name" value="Cyt_c_1A/1B"/>
</dbReference>
<dbReference type="InterPro" id="IPR036909">
    <property type="entry name" value="Cyt_c-like_dom_sf"/>
</dbReference>
<keyword evidence="7 8" id="KW-0408">Iron</keyword>
<comment type="function">
    <text evidence="10">Electron carrier protein. The oxidized form of the cytochrome c heme group can accept an electron from the heme group of the cytochrome c1 subunit of cytochrome reductase. Cytochrome c then transfers this electron to the cytochrome oxidase complex, the final protein carrier in the mitochondrial electron-transport chain.</text>
</comment>
<evidence type="ECO:0000259" key="11">
    <source>
        <dbReference type="PROSITE" id="PS51007"/>
    </source>
</evidence>
<evidence type="ECO:0000256" key="3">
    <source>
        <dbReference type="ARBA" id="ARBA00022448"/>
    </source>
</evidence>
<accession>A0A0V0Q962</accession>
<comment type="caution">
    <text evidence="12">The sequence shown here is derived from an EMBL/GenBank/DDBJ whole genome shotgun (WGS) entry which is preliminary data.</text>
</comment>
<organism evidence="12 13">
    <name type="scientific">Pseudocohnilembus persalinus</name>
    <name type="common">Ciliate</name>
    <dbReference type="NCBI Taxonomy" id="266149"/>
    <lineage>
        <taxon>Eukaryota</taxon>
        <taxon>Sar</taxon>
        <taxon>Alveolata</taxon>
        <taxon>Ciliophora</taxon>
        <taxon>Intramacronucleata</taxon>
        <taxon>Oligohymenophorea</taxon>
        <taxon>Scuticociliatia</taxon>
        <taxon>Philasterida</taxon>
        <taxon>Pseudocohnilembidae</taxon>
        <taxon>Pseudocohnilembus</taxon>
    </lineage>
</organism>
<dbReference type="Pfam" id="PF00034">
    <property type="entry name" value="Cytochrom_C"/>
    <property type="match status" value="1"/>
</dbReference>
<protein>
    <submittedName>
        <fullName evidence="12">Cytochrome c-like domain</fullName>
    </submittedName>
</protein>
<sequence length="117" mass="12603">MPPKKKGIQEPKVDVPEGDPAAGRIIFDANCSACHAFSGDAKSASAPMLGGLMGRKAGSTEFAYSKAFKKAGFEWNDKFLFAFINNPGKMVPGNRMAFAGIQDEQQRADLIAYISEQ</sequence>
<proteinExistence type="inferred from homology"/>
<evidence type="ECO:0000256" key="9">
    <source>
        <dbReference type="RuleBase" id="RU004426"/>
    </source>
</evidence>
<keyword evidence="10" id="KW-0679">Respiratory chain</keyword>
<keyword evidence="3 10" id="KW-0813">Transport</keyword>
<evidence type="ECO:0000256" key="8">
    <source>
        <dbReference type="PROSITE-ProRule" id="PRU00433"/>
    </source>
</evidence>
<evidence type="ECO:0000256" key="5">
    <source>
        <dbReference type="ARBA" id="ARBA00022723"/>
    </source>
</evidence>
<dbReference type="Gene3D" id="1.10.760.10">
    <property type="entry name" value="Cytochrome c-like domain"/>
    <property type="match status" value="1"/>
</dbReference>
<evidence type="ECO:0000256" key="7">
    <source>
        <dbReference type="ARBA" id="ARBA00023004"/>
    </source>
</evidence>
<gene>
    <name evidence="12" type="ORF">PPERSA_00293</name>
</gene>
<dbReference type="GO" id="GO:0009055">
    <property type="term" value="F:electron transfer activity"/>
    <property type="evidence" value="ECO:0007669"/>
    <property type="project" value="InterPro"/>
</dbReference>
<dbReference type="OMA" id="KARCAQC"/>
<comment type="PTM">
    <text evidence="10">Binds 1 heme group per subunit.</text>
</comment>